<dbReference type="AlphaFoldDB" id="A0A835E9G3"/>
<organism evidence="2 3">
    <name type="scientific">Digitaria exilis</name>
    <dbReference type="NCBI Taxonomy" id="1010633"/>
    <lineage>
        <taxon>Eukaryota</taxon>
        <taxon>Viridiplantae</taxon>
        <taxon>Streptophyta</taxon>
        <taxon>Embryophyta</taxon>
        <taxon>Tracheophyta</taxon>
        <taxon>Spermatophyta</taxon>
        <taxon>Magnoliopsida</taxon>
        <taxon>Liliopsida</taxon>
        <taxon>Poales</taxon>
        <taxon>Poaceae</taxon>
        <taxon>PACMAD clade</taxon>
        <taxon>Panicoideae</taxon>
        <taxon>Panicodae</taxon>
        <taxon>Paniceae</taxon>
        <taxon>Anthephorinae</taxon>
        <taxon>Digitaria</taxon>
    </lineage>
</organism>
<protein>
    <recommendedName>
        <fullName evidence="1">Mixed lineage kinase domain-containing protein</fullName>
    </recommendedName>
</protein>
<comment type="caution">
    <text evidence="2">The sequence shown here is derived from an EMBL/GenBank/DDBJ whole genome shotgun (WGS) entry which is preliminary data.</text>
</comment>
<dbReference type="CDD" id="cd21037">
    <property type="entry name" value="MLKL_NTD"/>
    <property type="match status" value="1"/>
</dbReference>
<name>A0A835E9G3_9POAL</name>
<dbReference type="Gene3D" id="1.20.930.20">
    <property type="entry name" value="Adaptor protein Cbl, N-terminal domain"/>
    <property type="match status" value="1"/>
</dbReference>
<dbReference type="EMBL" id="JACEFO010002284">
    <property type="protein sequence ID" value="KAF8668132.1"/>
    <property type="molecule type" value="Genomic_DNA"/>
</dbReference>
<sequence length="112" mass="12221">MALIVGHRSMADPVAGVEKIVKLGLAIKEAVDTVRHNEEECNEIRRRVLRFSDILSQLQQTGMMNDSPAMSGALEDLEESLQRALQLVMACQERGTIRRLIGQGSSPSSCAG</sequence>
<dbReference type="Pfam" id="PF22215">
    <property type="entry name" value="MLKL_N"/>
    <property type="match status" value="1"/>
</dbReference>
<accession>A0A835E9G3</accession>
<evidence type="ECO:0000259" key="1">
    <source>
        <dbReference type="Pfam" id="PF22215"/>
    </source>
</evidence>
<keyword evidence="3" id="KW-1185">Reference proteome</keyword>
<dbReference type="InterPro" id="IPR054000">
    <property type="entry name" value="MLKL_N"/>
</dbReference>
<dbReference type="PANTHER" id="PTHR35832:SF9">
    <property type="entry name" value="OS12G0276800 PROTEIN"/>
    <property type="match status" value="1"/>
</dbReference>
<dbReference type="InterPro" id="IPR036537">
    <property type="entry name" value="Adaptor_Cbl_N_dom_sf"/>
</dbReference>
<dbReference type="Proteomes" id="UP000636709">
    <property type="component" value="Unassembled WGS sequence"/>
</dbReference>
<feature type="domain" description="Mixed lineage kinase" evidence="1">
    <location>
        <begin position="17"/>
        <end position="105"/>
    </location>
</feature>
<gene>
    <name evidence="2" type="ORF">HU200_052421</name>
</gene>
<dbReference type="OrthoDB" id="627753at2759"/>
<evidence type="ECO:0000313" key="3">
    <source>
        <dbReference type="Proteomes" id="UP000636709"/>
    </source>
</evidence>
<dbReference type="InterPro" id="IPR059179">
    <property type="entry name" value="MLKL-like_MCAfunc"/>
</dbReference>
<reference evidence="2" key="1">
    <citation type="submission" date="2020-07" db="EMBL/GenBank/DDBJ databases">
        <title>Genome sequence and genetic diversity analysis of an under-domesticated orphan crop, white fonio (Digitaria exilis).</title>
        <authorList>
            <person name="Bennetzen J.L."/>
            <person name="Chen S."/>
            <person name="Ma X."/>
            <person name="Wang X."/>
            <person name="Yssel A.E.J."/>
            <person name="Chaluvadi S.R."/>
            <person name="Johnson M."/>
            <person name="Gangashetty P."/>
            <person name="Hamidou F."/>
            <person name="Sanogo M.D."/>
            <person name="Zwaenepoel A."/>
            <person name="Wallace J."/>
            <person name="Van De Peer Y."/>
            <person name="Van Deynze A."/>
        </authorList>
    </citation>
    <scope>NUCLEOTIDE SEQUENCE</scope>
    <source>
        <tissue evidence="2">Leaves</tissue>
    </source>
</reference>
<dbReference type="GO" id="GO:0007166">
    <property type="term" value="P:cell surface receptor signaling pathway"/>
    <property type="evidence" value="ECO:0007669"/>
    <property type="project" value="InterPro"/>
</dbReference>
<evidence type="ECO:0000313" key="2">
    <source>
        <dbReference type="EMBL" id="KAF8668132.1"/>
    </source>
</evidence>
<dbReference type="PANTHER" id="PTHR35832">
    <property type="entry name" value="OS12G0248400 PROTEIN-RELATED"/>
    <property type="match status" value="1"/>
</dbReference>
<proteinExistence type="predicted"/>